<feature type="domain" description="PTS EIIB type-3" evidence="8">
    <location>
        <begin position="1"/>
        <end position="99"/>
    </location>
</feature>
<dbReference type="InterPro" id="IPR051819">
    <property type="entry name" value="PTS_sugar-specific_EIIB"/>
</dbReference>
<evidence type="ECO:0000313" key="9">
    <source>
        <dbReference type="EMBL" id="NYS47023.1"/>
    </source>
</evidence>
<proteinExistence type="predicted"/>
<organism evidence="9 10">
    <name type="scientific">Gemelliphila palaticanis</name>
    <dbReference type="NCBI Taxonomy" id="81950"/>
    <lineage>
        <taxon>Bacteria</taxon>
        <taxon>Bacillati</taxon>
        <taxon>Bacillota</taxon>
        <taxon>Bacilli</taxon>
        <taxon>Bacillales</taxon>
        <taxon>Gemellaceae</taxon>
        <taxon>Gemelliphila</taxon>
    </lineage>
</organism>
<dbReference type="Pfam" id="PF02302">
    <property type="entry name" value="PTS_IIB"/>
    <property type="match status" value="1"/>
</dbReference>
<dbReference type="InterPro" id="IPR013012">
    <property type="entry name" value="PTS_EIIB_3"/>
</dbReference>
<keyword evidence="6" id="KW-0418">Kinase</keyword>
<keyword evidence="4" id="KW-0808">Transferase</keyword>
<dbReference type="InterPro" id="IPR036095">
    <property type="entry name" value="PTS_EIIB-like_sf"/>
</dbReference>
<name>A0ABX2T071_9BACL</name>
<dbReference type="PANTHER" id="PTHR34581:SF2">
    <property type="entry name" value="PTS SYSTEM N,N'-DIACETYLCHITOBIOSE-SPECIFIC EIIB COMPONENT"/>
    <property type="match status" value="1"/>
</dbReference>
<evidence type="ECO:0000256" key="7">
    <source>
        <dbReference type="PROSITE-ProRule" id="PRU00423"/>
    </source>
</evidence>
<evidence type="ECO:0000256" key="3">
    <source>
        <dbReference type="ARBA" id="ARBA00022597"/>
    </source>
</evidence>
<keyword evidence="5" id="KW-0598">Phosphotransferase system</keyword>
<evidence type="ECO:0000256" key="1">
    <source>
        <dbReference type="ARBA" id="ARBA00022448"/>
    </source>
</evidence>
<evidence type="ECO:0000256" key="4">
    <source>
        <dbReference type="ARBA" id="ARBA00022679"/>
    </source>
</evidence>
<keyword evidence="1" id="KW-0813">Transport</keyword>
<accession>A0ABX2T071</accession>
<keyword evidence="2" id="KW-0597">Phosphoprotein</keyword>
<evidence type="ECO:0000313" key="10">
    <source>
        <dbReference type="Proteomes" id="UP000531840"/>
    </source>
</evidence>
<reference evidence="9 10" key="1">
    <citation type="submission" date="2020-07" db="EMBL/GenBank/DDBJ databases">
        <title>MOT database genomes.</title>
        <authorList>
            <person name="Joseph S."/>
            <person name="Aduse-Opoku J."/>
            <person name="Hashim A."/>
            <person name="Wade W."/>
            <person name="Curtis M."/>
        </authorList>
    </citation>
    <scope>NUCLEOTIDE SEQUENCE [LARGE SCALE GENOMIC DNA]</scope>
    <source>
        <strain evidence="9 10">CIP 106318</strain>
    </source>
</reference>
<gene>
    <name evidence="9" type="ORF">HZY85_02300</name>
</gene>
<evidence type="ECO:0000259" key="8">
    <source>
        <dbReference type="PROSITE" id="PS51100"/>
    </source>
</evidence>
<evidence type="ECO:0000256" key="6">
    <source>
        <dbReference type="ARBA" id="ARBA00022777"/>
    </source>
</evidence>
<dbReference type="Gene3D" id="3.40.50.2300">
    <property type="match status" value="1"/>
</dbReference>
<dbReference type="EMBL" id="JACBYF010000003">
    <property type="protein sequence ID" value="NYS47023.1"/>
    <property type="molecule type" value="Genomic_DNA"/>
</dbReference>
<comment type="caution">
    <text evidence="9">The sequence shown here is derived from an EMBL/GenBank/DDBJ whole genome shotgun (WGS) entry which is preliminary data.</text>
</comment>
<dbReference type="PANTHER" id="PTHR34581">
    <property type="entry name" value="PTS SYSTEM N,N'-DIACETYLCHITOBIOSE-SPECIFIC EIIB COMPONENT"/>
    <property type="match status" value="1"/>
</dbReference>
<keyword evidence="10" id="KW-1185">Reference proteome</keyword>
<feature type="modified residue" description="Phosphocysteine; by EIIA" evidence="7">
    <location>
        <position position="8"/>
    </location>
</feature>
<sequence length="99" mass="10777">MTKIVLVCNAGISNTILLKHMQEEVENKEGNFEITSSSISEVDSKILNADVVLLSPQVAFERESIAKKVSVPVEVVSTEAYANLDALAIVEYAIKLAKK</sequence>
<dbReference type="PROSITE" id="PS51100">
    <property type="entry name" value="PTS_EIIB_TYPE_3"/>
    <property type="match status" value="1"/>
</dbReference>
<dbReference type="SUPFAM" id="SSF52794">
    <property type="entry name" value="PTS system IIB component-like"/>
    <property type="match status" value="1"/>
</dbReference>
<protein>
    <submittedName>
        <fullName evidence="9">PTS sugar transporter subunit IIB</fullName>
    </submittedName>
</protein>
<dbReference type="RefSeq" id="WP_179940465.1">
    <property type="nucleotide sequence ID" value="NZ_JACBYF010000003.1"/>
</dbReference>
<dbReference type="Proteomes" id="UP000531840">
    <property type="component" value="Unassembled WGS sequence"/>
</dbReference>
<evidence type="ECO:0000256" key="5">
    <source>
        <dbReference type="ARBA" id="ARBA00022683"/>
    </source>
</evidence>
<dbReference type="InterPro" id="IPR003501">
    <property type="entry name" value="PTS_EIIB_2/3"/>
</dbReference>
<keyword evidence="3 9" id="KW-0762">Sugar transport</keyword>
<evidence type="ECO:0000256" key="2">
    <source>
        <dbReference type="ARBA" id="ARBA00022553"/>
    </source>
</evidence>